<organism evidence="1 2">
    <name type="scientific">[Eubacterium] siraeum</name>
    <dbReference type="NCBI Taxonomy" id="39492"/>
    <lineage>
        <taxon>Bacteria</taxon>
        <taxon>Bacillati</taxon>
        <taxon>Bacillota</taxon>
        <taxon>Clostridia</taxon>
        <taxon>Eubacteriales</taxon>
        <taxon>Oscillospiraceae</taxon>
        <taxon>Oscillospiraceae incertae sedis</taxon>
    </lineage>
</organism>
<evidence type="ECO:0000313" key="1">
    <source>
        <dbReference type="EMBL" id="CUQ87566.1"/>
    </source>
</evidence>
<dbReference type="EMBL" id="CZBY01000011">
    <property type="protein sequence ID" value="CUQ87566.1"/>
    <property type="molecule type" value="Genomic_DNA"/>
</dbReference>
<accession>A0A174ZU12</accession>
<protein>
    <submittedName>
        <fullName evidence="1">Protein of uncharacterized function (DUF3006)</fullName>
    </submittedName>
</protein>
<dbReference type="OrthoDB" id="164847at2"/>
<sequence length="70" mass="8020">MLVVDRFEEDKAVVFDDEKQIILDRDKLSPFVKEGDAVILSDSGIYVPDKAKTEQIRNDNLSLLQKLLNK</sequence>
<evidence type="ECO:0000313" key="2">
    <source>
        <dbReference type="Proteomes" id="UP000095662"/>
    </source>
</evidence>
<proteinExistence type="predicted"/>
<dbReference type="Pfam" id="PF11213">
    <property type="entry name" value="DUF3006"/>
    <property type="match status" value="1"/>
</dbReference>
<dbReference type="AlphaFoldDB" id="A0A174ZU12"/>
<name>A0A174ZU12_9FIRM</name>
<dbReference type="Proteomes" id="UP000095662">
    <property type="component" value="Unassembled WGS sequence"/>
</dbReference>
<reference evidence="1 2" key="1">
    <citation type="submission" date="2015-09" db="EMBL/GenBank/DDBJ databases">
        <authorList>
            <consortium name="Pathogen Informatics"/>
        </authorList>
    </citation>
    <scope>NUCLEOTIDE SEQUENCE [LARGE SCALE GENOMIC DNA]</scope>
    <source>
        <strain evidence="1 2">2789STDY5834928</strain>
    </source>
</reference>
<gene>
    <name evidence="1" type="ORF">ERS852540_01530</name>
</gene>
<dbReference type="STRING" id="39492.ERS852540_01530"/>
<dbReference type="InterPro" id="IPR021377">
    <property type="entry name" value="DUF3006"/>
</dbReference>